<dbReference type="PRINTS" id="PR01333">
    <property type="entry name" value="2POREKCHANEL"/>
</dbReference>
<evidence type="ECO:0000259" key="11">
    <source>
        <dbReference type="Pfam" id="PF07885"/>
    </source>
</evidence>
<reference evidence="12" key="1">
    <citation type="journal article" date="2008" name="Nature">
        <title>The amphioxus genome and the evolution of the chordate karyotype.</title>
        <authorList>
            <consortium name="US DOE Joint Genome Institute (JGI-PGF)"/>
            <person name="Putnam N.H."/>
            <person name="Butts T."/>
            <person name="Ferrier D.E.K."/>
            <person name="Furlong R.F."/>
            <person name="Hellsten U."/>
            <person name="Kawashima T."/>
            <person name="Robinson-Rechavi M."/>
            <person name="Shoguchi E."/>
            <person name="Terry A."/>
            <person name="Yu J.-K."/>
            <person name="Benito-Gutierrez E.L."/>
            <person name="Dubchak I."/>
            <person name="Garcia-Fernandez J."/>
            <person name="Gibson-Brown J.J."/>
            <person name="Grigoriev I.V."/>
            <person name="Horton A.C."/>
            <person name="de Jong P.J."/>
            <person name="Jurka J."/>
            <person name="Kapitonov V.V."/>
            <person name="Kohara Y."/>
            <person name="Kuroki Y."/>
            <person name="Lindquist E."/>
            <person name="Lucas S."/>
            <person name="Osoegawa K."/>
            <person name="Pennacchio L.A."/>
            <person name="Salamov A.A."/>
            <person name="Satou Y."/>
            <person name="Sauka-Spengler T."/>
            <person name="Schmutz J."/>
            <person name="Shin-I T."/>
            <person name="Toyoda A."/>
            <person name="Bronner-Fraser M."/>
            <person name="Fujiyama A."/>
            <person name="Holland L.Z."/>
            <person name="Holland P.W.H."/>
            <person name="Satoh N."/>
            <person name="Rokhsar D.S."/>
        </authorList>
    </citation>
    <scope>NUCLEOTIDE SEQUENCE [LARGE SCALE GENOMIC DNA]</scope>
    <source>
        <strain evidence="12">S238N-H82</strain>
        <tissue evidence="12">Testes</tissue>
    </source>
</reference>
<dbReference type="PANTHER" id="PTHR11003:SF330">
    <property type="entry name" value="POTASSIUM CHANNEL DOMAIN-CONTAINING PROTEIN"/>
    <property type="match status" value="1"/>
</dbReference>
<protein>
    <recommendedName>
        <fullName evidence="11">Potassium channel domain-containing protein</fullName>
    </recommendedName>
</protein>
<feature type="transmembrane region" description="Helical" evidence="10">
    <location>
        <begin position="348"/>
        <end position="369"/>
    </location>
</feature>
<evidence type="ECO:0000256" key="5">
    <source>
        <dbReference type="ARBA" id="ARBA00023065"/>
    </source>
</evidence>
<dbReference type="Gene3D" id="1.10.287.70">
    <property type="match status" value="1"/>
</dbReference>
<evidence type="ECO:0000256" key="7">
    <source>
        <dbReference type="ARBA" id="ARBA00023303"/>
    </source>
</evidence>
<evidence type="ECO:0000256" key="4">
    <source>
        <dbReference type="ARBA" id="ARBA00022989"/>
    </source>
</evidence>
<feature type="transmembrane region" description="Helical" evidence="10">
    <location>
        <begin position="292"/>
        <end position="313"/>
    </location>
</feature>
<evidence type="ECO:0000313" key="12">
    <source>
        <dbReference type="EMBL" id="EEN64324.1"/>
    </source>
</evidence>
<feature type="region of interest" description="Disordered" evidence="9">
    <location>
        <begin position="1"/>
        <end position="29"/>
    </location>
</feature>
<name>C3Y5S7_BRAFL</name>
<comment type="subcellular location">
    <subcellularLocation>
        <location evidence="1">Membrane</location>
        <topology evidence="1">Multi-pass membrane protein</topology>
    </subcellularLocation>
</comment>
<evidence type="ECO:0000256" key="9">
    <source>
        <dbReference type="SAM" id="MobiDB-lite"/>
    </source>
</evidence>
<dbReference type="Pfam" id="PF07885">
    <property type="entry name" value="Ion_trans_2"/>
    <property type="match status" value="2"/>
</dbReference>
<feature type="transmembrane region" description="Helical" evidence="10">
    <location>
        <begin position="270"/>
        <end position="286"/>
    </location>
</feature>
<dbReference type="STRING" id="7739.C3Y5S7"/>
<accession>C3Y5S7</accession>
<dbReference type="SUPFAM" id="SSF81324">
    <property type="entry name" value="Voltage-gated potassium channels"/>
    <property type="match status" value="2"/>
</dbReference>
<feature type="region of interest" description="Disordered" evidence="9">
    <location>
        <begin position="125"/>
        <end position="155"/>
    </location>
</feature>
<feature type="domain" description="Potassium channel" evidence="11">
    <location>
        <begin position="354"/>
        <end position="420"/>
    </location>
</feature>
<dbReference type="PANTHER" id="PTHR11003">
    <property type="entry name" value="POTASSIUM CHANNEL, SUBFAMILY K"/>
    <property type="match status" value="1"/>
</dbReference>
<evidence type="ECO:0000256" key="2">
    <source>
        <dbReference type="ARBA" id="ARBA00022448"/>
    </source>
</evidence>
<dbReference type="InterPro" id="IPR003280">
    <property type="entry name" value="2pore_dom_K_chnl"/>
</dbReference>
<feature type="compositionally biased region" description="Basic and acidic residues" evidence="9">
    <location>
        <begin position="102"/>
        <end position="112"/>
    </location>
</feature>
<organism>
    <name type="scientific">Branchiostoma floridae</name>
    <name type="common">Florida lancelet</name>
    <name type="synonym">Amphioxus</name>
    <dbReference type="NCBI Taxonomy" id="7739"/>
    <lineage>
        <taxon>Eukaryota</taxon>
        <taxon>Metazoa</taxon>
        <taxon>Chordata</taxon>
        <taxon>Cephalochordata</taxon>
        <taxon>Leptocardii</taxon>
        <taxon>Amphioxiformes</taxon>
        <taxon>Branchiostomatidae</taxon>
        <taxon>Branchiostoma</taxon>
    </lineage>
</organism>
<feature type="transmembrane region" description="Helical" evidence="10">
    <location>
        <begin position="399"/>
        <end position="419"/>
    </location>
</feature>
<feature type="domain" description="Potassium channel" evidence="11">
    <location>
        <begin position="265"/>
        <end position="319"/>
    </location>
</feature>
<evidence type="ECO:0000256" key="3">
    <source>
        <dbReference type="ARBA" id="ARBA00022692"/>
    </source>
</evidence>
<evidence type="ECO:0000256" key="8">
    <source>
        <dbReference type="RuleBase" id="RU003857"/>
    </source>
</evidence>
<proteinExistence type="inferred from homology"/>
<keyword evidence="5 8" id="KW-0406">Ion transport</keyword>
<evidence type="ECO:0000256" key="1">
    <source>
        <dbReference type="ARBA" id="ARBA00004141"/>
    </source>
</evidence>
<dbReference type="GO" id="GO:0005267">
    <property type="term" value="F:potassium channel activity"/>
    <property type="evidence" value="ECO:0007669"/>
    <property type="project" value="InterPro"/>
</dbReference>
<dbReference type="InParanoid" id="C3Y5S7"/>
<keyword evidence="2 8" id="KW-0813">Transport</keyword>
<comment type="similarity">
    <text evidence="8">Belongs to the two pore domain potassium channel (TC 1.A.1.8) family.</text>
</comment>
<dbReference type="FunFam" id="1.10.287.70:FF:000296">
    <property type="entry name" value="TWiK family of potassium channels"/>
    <property type="match status" value="1"/>
</dbReference>
<keyword evidence="3 8" id="KW-0812">Transmembrane</keyword>
<keyword evidence="6 10" id="KW-0472">Membrane</keyword>
<keyword evidence="7 8" id="KW-0407">Ion channel</keyword>
<dbReference type="EMBL" id="GG666487">
    <property type="protein sequence ID" value="EEN64324.1"/>
    <property type="molecule type" value="Genomic_DNA"/>
</dbReference>
<keyword evidence="4 10" id="KW-1133">Transmembrane helix</keyword>
<dbReference type="AlphaFoldDB" id="C3Y5S7"/>
<evidence type="ECO:0000256" key="6">
    <source>
        <dbReference type="ARBA" id="ARBA00023136"/>
    </source>
</evidence>
<dbReference type="GO" id="GO:0016020">
    <property type="term" value="C:membrane"/>
    <property type="evidence" value="ECO:0007669"/>
    <property type="project" value="UniProtKB-SubCell"/>
</dbReference>
<evidence type="ECO:0000256" key="10">
    <source>
        <dbReference type="SAM" id="Phobius"/>
    </source>
</evidence>
<feature type="transmembrane region" description="Helical" evidence="10">
    <location>
        <begin position="50"/>
        <end position="74"/>
    </location>
</feature>
<dbReference type="eggNOG" id="KOG1418">
    <property type="taxonomic scope" value="Eukaryota"/>
</dbReference>
<sequence length="517" mass="58733">MSNNDGDQGHIPAVDQKKGSASVLQPGTRRAQVVRARKNLRWMKRKFRVVWFHVKWGLINIAYLGFGATMFAVLEVPPSSSGVRVKMYGRERNSNSVSTSNRDIRRSSREDLIRRDTTPKRLRVLPFKNTDEVEEEGQNDTTETAEKETGGEGSNPAWCSCSVRNAAFTVWPHLKIVILNVAYLGFGAWVFCTLECEGQKARHPDLPASRHLVLDRLQAAVNNTTSFENWTKIADLEMARHEEMVVQARQEFVWGTNGSSPPYLSDPSRAVFFAAVVVTTIGYGHVTPQTTGGRVFLMFYALFGMPLMLAWLADINRLVGRLLHFLVGKINSVVRPELPADKARRVPVWVIVLLLVIYLLVGAGVLCFWEDWTFMDSLYYTYITASTIGFGDIVPTKQLYVLIVFPYILLGLSLVSNCFRLNQEAAHWVDERFCGARRVYRRGACPCCGLLNTQKMRPEDLVLVRRMALKWRRMSEHRKHTVVYLLPMWMVWDDLEEDTQNQTPADSGRSTATTPDH</sequence>
<feature type="transmembrane region" description="Helical" evidence="10">
    <location>
        <begin position="176"/>
        <end position="194"/>
    </location>
</feature>
<feature type="region of interest" description="Disordered" evidence="9">
    <location>
        <begin position="91"/>
        <end position="112"/>
    </location>
</feature>
<gene>
    <name evidence="12" type="ORF">BRAFLDRAFT_89306</name>
</gene>
<dbReference type="InterPro" id="IPR013099">
    <property type="entry name" value="K_chnl_dom"/>
</dbReference>